<accession>A0A915HW19</accession>
<reference evidence="3" key="1">
    <citation type="submission" date="2022-11" db="UniProtKB">
        <authorList>
            <consortium name="WormBaseParasite"/>
        </authorList>
    </citation>
    <scope>IDENTIFICATION</scope>
</reference>
<keyword evidence="2" id="KW-1185">Reference proteome</keyword>
<dbReference type="AlphaFoldDB" id="A0A915HW19"/>
<evidence type="ECO:0000313" key="2">
    <source>
        <dbReference type="Proteomes" id="UP000887565"/>
    </source>
</evidence>
<dbReference type="Proteomes" id="UP000887565">
    <property type="component" value="Unplaced"/>
</dbReference>
<name>A0A915HW19_ROMCU</name>
<feature type="region of interest" description="Disordered" evidence="1">
    <location>
        <begin position="55"/>
        <end position="79"/>
    </location>
</feature>
<dbReference type="WBParaSite" id="nRc.2.0.1.t05747-RA">
    <property type="protein sequence ID" value="nRc.2.0.1.t05747-RA"/>
    <property type="gene ID" value="nRc.2.0.1.g05747"/>
</dbReference>
<feature type="compositionally biased region" description="Acidic residues" evidence="1">
    <location>
        <begin position="67"/>
        <end position="79"/>
    </location>
</feature>
<organism evidence="2 3">
    <name type="scientific">Romanomermis culicivorax</name>
    <name type="common">Nematode worm</name>
    <dbReference type="NCBI Taxonomy" id="13658"/>
    <lineage>
        <taxon>Eukaryota</taxon>
        <taxon>Metazoa</taxon>
        <taxon>Ecdysozoa</taxon>
        <taxon>Nematoda</taxon>
        <taxon>Enoplea</taxon>
        <taxon>Dorylaimia</taxon>
        <taxon>Mermithida</taxon>
        <taxon>Mermithoidea</taxon>
        <taxon>Mermithidae</taxon>
        <taxon>Romanomermis</taxon>
    </lineage>
</organism>
<feature type="compositionally biased region" description="Basic and acidic residues" evidence="1">
    <location>
        <begin position="55"/>
        <end position="66"/>
    </location>
</feature>
<protein>
    <submittedName>
        <fullName evidence="3">Uncharacterized protein</fullName>
    </submittedName>
</protein>
<proteinExistence type="predicted"/>
<sequence length="79" mass="9563">MSELIEKFNNTSITWEMDKNKVWWKQADKYYCNEMVEGEICMTEEFLEPEQKIEASNELQEDKKSSDEEDYEFELTDSM</sequence>
<evidence type="ECO:0000256" key="1">
    <source>
        <dbReference type="SAM" id="MobiDB-lite"/>
    </source>
</evidence>
<evidence type="ECO:0000313" key="3">
    <source>
        <dbReference type="WBParaSite" id="nRc.2.0.1.t05747-RA"/>
    </source>
</evidence>